<dbReference type="SUPFAM" id="SSF52540">
    <property type="entry name" value="P-loop containing nucleoside triphosphate hydrolases"/>
    <property type="match status" value="1"/>
</dbReference>
<reference evidence="2 3" key="1">
    <citation type="submission" date="2017-10" db="EMBL/GenBank/DDBJ databases">
        <authorList>
            <person name="Banno H."/>
            <person name="Chua N.-H."/>
        </authorList>
    </citation>
    <scope>NUCLEOTIDE SEQUENCE [LARGE SCALE GENOMIC DNA]</scope>
    <source>
        <strain evidence="2">Vibrio tapetis CECT4600</strain>
    </source>
</reference>
<evidence type="ECO:0000313" key="3">
    <source>
        <dbReference type="Proteomes" id="UP000235828"/>
    </source>
</evidence>
<dbReference type="KEGG" id="vta:A0997"/>
<accession>A0A2N8ZAQ1</accession>
<proteinExistence type="predicted"/>
<evidence type="ECO:0000259" key="1">
    <source>
        <dbReference type="Pfam" id="PF13175"/>
    </source>
</evidence>
<dbReference type="Proteomes" id="UP000235828">
    <property type="component" value="Chromosome A"/>
</dbReference>
<feature type="domain" description="Endonuclease GajA/Old nuclease/RecF-like AAA" evidence="1">
    <location>
        <begin position="395"/>
        <end position="839"/>
    </location>
</feature>
<dbReference type="Pfam" id="PF13175">
    <property type="entry name" value="AAA_15"/>
    <property type="match status" value="1"/>
</dbReference>
<gene>
    <name evidence="2" type="ORF">VTAP4600_A0997</name>
</gene>
<dbReference type="OrthoDB" id="9815944at2"/>
<evidence type="ECO:0000313" key="2">
    <source>
        <dbReference type="EMBL" id="SON48976.1"/>
    </source>
</evidence>
<dbReference type="InterPro" id="IPR041685">
    <property type="entry name" value="AAA_GajA/Old/RecF-like"/>
</dbReference>
<dbReference type="AlphaFoldDB" id="A0A2N8ZAQ1"/>
<sequence length="984" mass="114905">MNYQIELTLEFRDYLNELTNNEQEIIVEFIDKVKYQYILQDLIDTQVIKHISLNYYQVKVGRFFLVIKYKSDKELRFMYSSDSFLDENRMEYKWYDVYEYLAGLLSDYYSSALDKKEVSLSLMCELKERSRFFEVNDWAKNKLTIDPFDIFLSVSARDLEYVDRIDRLNVLFEFFTGDELVFKNVVDFTCRPVMYFAKNRSERTDLVQESTWDLLYKVVNSLEVESELIESIIDSSTLDLKAISQLLFWLGSRDYVSLDKITLSYLDVIYDDEVGKKTAEYLLFCHDKNTNRYKDYVWDSREKSDSKSNKTILFDDYINGKASACEEDKKPYKSDLSISVIAIRPMKGCSSEFLSTLTEDEYYILDDSFSFNDDLISNSGKENVSIYNQDDVNVNISAIVGRNGTGKSSLIELLHVMINNFYYKSEGNNIDIRYVNGVYSELYFKLDGIYKLSIKNEEIEIVKYNEGEDGYLNPIITNEKHLELSRFFYTISVNYSQHAMNCSNDNAWLNKLFHKNDAYQTPLVIEPFRDKGNIDINRQEVLVKRRLLNNLLEIDSGDSKIFSHRNISEFYKADRVKLKLNINKINVISNGVMVEEYEDEIVETILLFRRVFSIGISSEPKTSLDTCKTLIDYAEIYIFKKLVNICLTYSGYKKYFCTENNKFKHESLKDFLNVLKDDDSHITYKLNQAANFISHSYESFYHKEPDKESVISLEEYSGYISERIGVGKSKNINFVPPSFFDVDFISDKGVEYKTLSSGEKQKIYTLNSIYYHLNNISSVSDDMVKYSHVNIVLDEVELYYHPELQRLFITDFLTGLRGLELKYVNSINVIFVTHSPFIISDIQESKILFLDRNETGSSLKVESCKKIKTLGANIHDLLISGFFMKNSIGEFSHQKICDIVDFHRKVVSDTGISIEQLRSEFSSNEQIYEYIVSNIGEDYIKGVLQDHLDEIKERLLISEDNKVAKINELQRRIDVLKGLHHDSN</sequence>
<protein>
    <recommendedName>
        <fullName evidence="1">Endonuclease GajA/Old nuclease/RecF-like AAA domain-containing protein</fullName>
    </recommendedName>
</protein>
<dbReference type="InterPro" id="IPR027417">
    <property type="entry name" value="P-loop_NTPase"/>
</dbReference>
<name>A0A2N8ZAQ1_9VIBR</name>
<dbReference type="EMBL" id="LT960611">
    <property type="protein sequence ID" value="SON48976.1"/>
    <property type="molecule type" value="Genomic_DNA"/>
</dbReference>
<keyword evidence="3" id="KW-1185">Reference proteome</keyword>
<dbReference type="RefSeq" id="WP_102521718.1">
    <property type="nucleotide sequence ID" value="NZ_LT960611.1"/>
</dbReference>
<organism evidence="2 3">
    <name type="scientific">Vibrio tapetis subsp. tapetis</name>
    <dbReference type="NCBI Taxonomy" id="1671868"/>
    <lineage>
        <taxon>Bacteria</taxon>
        <taxon>Pseudomonadati</taxon>
        <taxon>Pseudomonadota</taxon>
        <taxon>Gammaproteobacteria</taxon>
        <taxon>Vibrionales</taxon>
        <taxon>Vibrionaceae</taxon>
        <taxon>Vibrio</taxon>
    </lineage>
</organism>
<dbReference type="Gene3D" id="3.40.50.300">
    <property type="entry name" value="P-loop containing nucleotide triphosphate hydrolases"/>
    <property type="match status" value="1"/>
</dbReference>